<dbReference type="SUPFAM" id="SSF81301">
    <property type="entry name" value="Nucleotidyltransferase"/>
    <property type="match status" value="1"/>
</dbReference>
<name>A0AAV9IE19_9RHOD</name>
<evidence type="ECO:0000313" key="2">
    <source>
        <dbReference type="EMBL" id="KAK4525569.1"/>
    </source>
</evidence>
<evidence type="ECO:0000313" key="3">
    <source>
        <dbReference type="Proteomes" id="UP001300502"/>
    </source>
</evidence>
<comment type="similarity">
    <text evidence="1">Belongs to the Iojap/RsfS family.</text>
</comment>
<reference evidence="2 3" key="1">
    <citation type="submission" date="2022-07" db="EMBL/GenBank/DDBJ databases">
        <title>Genome-wide signatures of adaptation to extreme environments.</title>
        <authorList>
            <person name="Cho C.H."/>
            <person name="Yoon H.S."/>
        </authorList>
    </citation>
    <scope>NUCLEOTIDE SEQUENCE [LARGE SCALE GENOMIC DNA]</scope>
    <source>
        <strain evidence="2 3">108.79 E11</strain>
    </source>
</reference>
<gene>
    <name evidence="2" type="ORF">GAYE_SCF13G3477</name>
</gene>
<dbReference type="PANTHER" id="PTHR21043:SF0">
    <property type="entry name" value="MITOCHONDRIAL ASSEMBLY OF RIBOSOMAL LARGE SUBUNIT PROTEIN 1"/>
    <property type="match status" value="1"/>
</dbReference>
<organism evidence="2 3">
    <name type="scientific">Galdieria yellowstonensis</name>
    <dbReference type="NCBI Taxonomy" id="3028027"/>
    <lineage>
        <taxon>Eukaryota</taxon>
        <taxon>Rhodophyta</taxon>
        <taxon>Bangiophyceae</taxon>
        <taxon>Galdieriales</taxon>
        <taxon>Galdieriaceae</taxon>
        <taxon>Galdieria</taxon>
    </lineage>
</organism>
<sequence>MDNNDVPENNSYRFPKSQNYLDQIWKNENWEDNSVAEEEETNFLLDELSELETPTATTLVKEEDQQNAVDEWFSSSRDTLDQVGSITEEECLPWVVTVMKAGEDRKAVEIIGLWVSELTTITSFLVNMCGKNEPQIQAIARNVEGSMWNIHKQRVKRRTGTAASGWILLDYGDIIVNIMSTSLRKRYNLEGLWNKAEKVTLEEVQGLIRDQSAV</sequence>
<dbReference type="GO" id="GO:0090071">
    <property type="term" value="P:negative regulation of ribosome biogenesis"/>
    <property type="evidence" value="ECO:0007669"/>
    <property type="project" value="TreeGrafter"/>
</dbReference>
<accession>A0AAV9IE19</accession>
<evidence type="ECO:0000256" key="1">
    <source>
        <dbReference type="ARBA" id="ARBA00010574"/>
    </source>
</evidence>
<dbReference type="Gene3D" id="3.30.460.10">
    <property type="entry name" value="Beta Polymerase, domain 2"/>
    <property type="match status" value="1"/>
</dbReference>
<dbReference type="Proteomes" id="UP001300502">
    <property type="component" value="Unassembled WGS sequence"/>
</dbReference>
<dbReference type="GO" id="GO:0043023">
    <property type="term" value="F:ribosomal large subunit binding"/>
    <property type="evidence" value="ECO:0007669"/>
    <property type="project" value="TreeGrafter"/>
</dbReference>
<proteinExistence type="inferred from homology"/>
<dbReference type="AlphaFoldDB" id="A0AAV9IE19"/>
<dbReference type="InterPro" id="IPR043519">
    <property type="entry name" value="NT_sf"/>
</dbReference>
<evidence type="ECO:0008006" key="4">
    <source>
        <dbReference type="Google" id="ProtNLM"/>
    </source>
</evidence>
<dbReference type="Pfam" id="PF02410">
    <property type="entry name" value="RsfS"/>
    <property type="match status" value="1"/>
</dbReference>
<dbReference type="NCBIfam" id="TIGR00090">
    <property type="entry name" value="rsfS_iojap_ybeB"/>
    <property type="match status" value="1"/>
</dbReference>
<comment type="caution">
    <text evidence="2">The sequence shown here is derived from an EMBL/GenBank/DDBJ whole genome shotgun (WGS) entry which is preliminary data.</text>
</comment>
<dbReference type="EMBL" id="JANCYU010000031">
    <property type="protein sequence ID" value="KAK4525569.1"/>
    <property type="molecule type" value="Genomic_DNA"/>
</dbReference>
<protein>
    <recommendedName>
        <fullName evidence="4">Ribosomal silencing factor RsfS</fullName>
    </recommendedName>
</protein>
<dbReference type="GO" id="GO:0017148">
    <property type="term" value="P:negative regulation of translation"/>
    <property type="evidence" value="ECO:0007669"/>
    <property type="project" value="TreeGrafter"/>
</dbReference>
<dbReference type="PANTHER" id="PTHR21043">
    <property type="entry name" value="IOJAP SUPERFAMILY ORTHOLOG"/>
    <property type="match status" value="1"/>
</dbReference>
<dbReference type="HAMAP" id="MF_01477">
    <property type="entry name" value="Iojap_RsfS"/>
    <property type="match status" value="1"/>
</dbReference>
<dbReference type="InterPro" id="IPR004394">
    <property type="entry name" value="Iojap/RsfS/C7orf30"/>
</dbReference>
<keyword evidence="3" id="KW-1185">Reference proteome</keyword>